<feature type="binding site" evidence="5">
    <location>
        <position position="258"/>
    </location>
    <ligand>
        <name>ATP</name>
        <dbReference type="ChEBI" id="CHEBI:30616"/>
    </ligand>
</feature>
<keyword evidence="7" id="KW-0812">Transmembrane</keyword>
<keyword evidence="10" id="KW-1185">Reference proteome</keyword>
<name>A0A518DIP6_9BACT</name>
<evidence type="ECO:0000256" key="2">
    <source>
        <dbReference type="ARBA" id="ARBA00022741"/>
    </source>
</evidence>
<evidence type="ECO:0000256" key="1">
    <source>
        <dbReference type="ARBA" id="ARBA00022679"/>
    </source>
</evidence>
<feature type="region of interest" description="Disordered" evidence="6">
    <location>
        <begin position="65"/>
        <end position="88"/>
    </location>
</feature>
<dbReference type="SMART" id="SM00220">
    <property type="entry name" value="S_TKc"/>
    <property type="match status" value="1"/>
</dbReference>
<dbReference type="PROSITE" id="PS00107">
    <property type="entry name" value="PROTEIN_KINASE_ATP"/>
    <property type="match status" value="1"/>
</dbReference>
<reference evidence="9 10" key="1">
    <citation type="submission" date="2019-02" db="EMBL/GenBank/DDBJ databases">
        <title>Deep-cultivation of Planctomycetes and their phenomic and genomic characterization uncovers novel biology.</title>
        <authorList>
            <person name="Wiegand S."/>
            <person name="Jogler M."/>
            <person name="Boedeker C."/>
            <person name="Pinto D."/>
            <person name="Vollmers J."/>
            <person name="Rivas-Marin E."/>
            <person name="Kohn T."/>
            <person name="Peeters S.H."/>
            <person name="Heuer A."/>
            <person name="Rast P."/>
            <person name="Oberbeckmann S."/>
            <person name="Bunk B."/>
            <person name="Jeske O."/>
            <person name="Meyerdierks A."/>
            <person name="Storesund J.E."/>
            <person name="Kallscheuer N."/>
            <person name="Luecker S."/>
            <person name="Lage O.M."/>
            <person name="Pohl T."/>
            <person name="Merkel B.J."/>
            <person name="Hornburger P."/>
            <person name="Mueller R.-W."/>
            <person name="Bruemmer F."/>
            <person name="Labrenz M."/>
            <person name="Spormann A.M."/>
            <person name="Op den Camp H."/>
            <person name="Overmann J."/>
            <person name="Amann R."/>
            <person name="Jetten M.S.M."/>
            <person name="Mascher T."/>
            <person name="Medema M.H."/>
            <person name="Devos D.P."/>
            <person name="Kaster A.-K."/>
            <person name="Ovreas L."/>
            <person name="Rohde M."/>
            <person name="Galperin M.Y."/>
            <person name="Jogler C."/>
        </authorList>
    </citation>
    <scope>NUCLEOTIDE SEQUENCE [LARGE SCALE GENOMIC DNA]</scope>
    <source>
        <strain evidence="9 10">Pla175</strain>
    </source>
</reference>
<dbReference type="PROSITE" id="PS00108">
    <property type="entry name" value="PROTEIN_KINASE_ST"/>
    <property type="match status" value="1"/>
</dbReference>
<feature type="compositionally biased region" description="Low complexity" evidence="6">
    <location>
        <begin position="72"/>
        <end position="88"/>
    </location>
</feature>
<dbReference type="EMBL" id="CP036291">
    <property type="protein sequence ID" value="QDU91353.1"/>
    <property type="molecule type" value="Genomic_DNA"/>
</dbReference>
<dbReference type="Gene3D" id="3.30.200.20">
    <property type="entry name" value="Phosphorylase Kinase, domain 1"/>
    <property type="match status" value="1"/>
</dbReference>
<dbReference type="EC" id="2.7.11.1" evidence="9"/>
<evidence type="ECO:0000256" key="6">
    <source>
        <dbReference type="SAM" id="MobiDB-lite"/>
    </source>
</evidence>
<feature type="domain" description="Protein kinase" evidence="8">
    <location>
        <begin position="225"/>
        <end position="491"/>
    </location>
</feature>
<dbReference type="AlphaFoldDB" id="A0A518DIP6"/>
<evidence type="ECO:0000256" key="7">
    <source>
        <dbReference type="SAM" id="Phobius"/>
    </source>
</evidence>
<evidence type="ECO:0000313" key="9">
    <source>
        <dbReference type="EMBL" id="QDU91353.1"/>
    </source>
</evidence>
<keyword evidence="1 9" id="KW-0808">Transferase</keyword>
<feature type="transmembrane region" description="Helical" evidence="7">
    <location>
        <begin position="514"/>
        <end position="536"/>
    </location>
</feature>
<feature type="transmembrane region" description="Helical" evidence="7">
    <location>
        <begin position="582"/>
        <end position="601"/>
    </location>
</feature>
<dbReference type="Pfam" id="PF00069">
    <property type="entry name" value="Pkinase"/>
    <property type="match status" value="1"/>
</dbReference>
<organism evidence="9 10">
    <name type="scientific">Pirellulimonas nuda</name>
    <dbReference type="NCBI Taxonomy" id="2528009"/>
    <lineage>
        <taxon>Bacteria</taxon>
        <taxon>Pseudomonadati</taxon>
        <taxon>Planctomycetota</taxon>
        <taxon>Planctomycetia</taxon>
        <taxon>Pirellulales</taxon>
        <taxon>Lacipirellulaceae</taxon>
        <taxon>Pirellulimonas</taxon>
    </lineage>
</organism>
<dbReference type="CDD" id="cd14014">
    <property type="entry name" value="STKc_PknB_like"/>
    <property type="match status" value="1"/>
</dbReference>
<dbReference type="RefSeq" id="WP_197527101.1">
    <property type="nucleotide sequence ID" value="NZ_CP036291.1"/>
</dbReference>
<dbReference type="SUPFAM" id="SSF56112">
    <property type="entry name" value="Protein kinase-like (PK-like)"/>
    <property type="match status" value="1"/>
</dbReference>
<dbReference type="GO" id="GO:0004674">
    <property type="term" value="F:protein serine/threonine kinase activity"/>
    <property type="evidence" value="ECO:0007669"/>
    <property type="project" value="UniProtKB-EC"/>
</dbReference>
<keyword evidence="3 9" id="KW-0418">Kinase</keyword>
<dbReference type="PANTHER" id="PTHR43289">
    <property type="entry name" value="MITOGEN-ACTIVATED PROTEIN KINASE KINASE KINASE 20-RELATED"/>
    <property type="match status" value="1"/>
</dbReference>
<sequence length="654" mass="71334">MKDPNSLSAERIDEACDAYEAAWASGPPPDLRRFLEHYGWRAEAEDQSLCLELVCIDLEQRWRRSPPAGDGQTPLTLSSQTLSSLTPSTQTLSAEGYAEALFGPGATPFPEWVATERTLRERSGDSEAGRSLRERYRDSPEILAALAGEAHASLDAREAETAPRQSGGSGGGLHVRCPHCHNPIELVPDAELASILCPNCSSDFCLVSDAAQSHAATTVSQIGHFRLIERLGIGAFGTVWKAQDTKLDRTVAVKIPRKGQFDEKQEKAFLREAQNVAQLSHPNIVPVYEVGRDGDTLYIVSRLVRGLTLADWLTGQQLSAREAAGLCMKIAGALEHAHQRGVVHRDLKLGNIMLDEVGEPHLMDFGLAKREAGEITVSLQGQLLGTPAYMSPEQARGDSHVADCRSDVYSLGVILFQLLTGELPFRGNQRMLLHQVIHDEPPSPRKLNATVPRDLETITLKCLEKDPAKRYQTAEGVKQELGRVLNGLPILAKPVGMVGRVTRWLSGNPQSARLVAGSMLTILGGGISVYCIVAILVMHTCYSEADVPRRKLTGEVAFLLMVYYLPTFLAGLLTLSGRRIGLWLGAFATLLGFATTIAVIAGQVDLIVAYRSTSFERFHYVLPYSFFTLIGALVCVLGIASWRPVGQGCELKLR</sequence>
<evidence type="ECO:0000256" key="4">
    <source>
        <dbReference type="ARBA" id="ARBA00022840"/>
    </source>
</evidence>
<keyword evidence="7" id="KW-1133">Transmembrane helix</keyword>
<dbReference type="Proteomes" id="UP000317429">
    <property type="component" value="Chromosome"/>
</dbReference>
<accession>A0A518DIP6</accession>
<dbReference type="InterPro" id="IPR008271">
    <property type="entry name" value="Ser/Thr_kinase_AS"/>
</dbReference>
<dbReference type="Gene3D" id="1.10.510.10">
    <property type="entry name" value="Transferase(Phosphotransferase) domain 1"/>
    <property type="match status" value="1"/>
</dbReference>
<proteinExistence type="predicted"/>
<dbReference type="PANTHER" id="PTHR43289:SF6">
    <property type="entry name" value="SERINE_THREONINE-PROTEIN KINASE NEKL-3"/>
    <property type="match status" value="1"/>
</dbReference>
<protein>
    <submittedName>
        <fullName evidence="9">Serine/threonine-protein kinase PrkC</fullName>
        <ecNumber evidence="9">2.7.11.1</ecNumber>
    </submittedName>
</protein>
<dbReference type="PROSITE" id="PS50011">
    <property type="entry name" value="PROTEIN_KINASE_DOM"/>
    <property type="match status" value="1"/>
</dbReference>
<dbReference type="InterPro" id="IPR000719">
    <property type="entry name" value="Prot_kinase_dom"/>
</dbReference>
<keyword evidence="4 5" id="KW-0067">ATP-binding</keyword>
<dbReference type="InterPro" id="IPR017441">
    <property type="entry name" value="Protein_kinase_ATP_BS"/>
</dbReference>
<feature type="transmembrane region" description="Helical" evidence="7">
    <location>
        <begin position="621"/>
        <end position="642"/>
    </location>
</feature>
<dbReference type="InterPro" id="IPR011009">
    <property type="entry name" value="Kinase-like_dom_sf"/>
</dbReference>
<evidence type="ECO:0000259" key="8">
    <source>
        <dbReference type="PROSITE" id="PS50011"/>
    </source>
</evidence>
<evidence type="ECO:0000256" key="3">
    <source>
        <dbReference type="ARBA" id="ARBA00022777"/>
    </source>
</evidence>
<dbReference type="GO" id="GO:0005524">
    <property type="term" value="F:ATP binding"/>
    <property type="evidence" value="ECO:0007669"/>
    <property type="project" value="UniProtKB-UniRule"/>
</dbReference>
<keyword evidence="2 5" id="KW-0547">Nucleotide-binding</keyword>
<feature type="transmembrane region" description="Helical" evidence="7">
    <location>
        <begin position="556"/>
        <end position="575"/>
    </location>
</feature>
<evidence type="ECO:0000313" key="10">
    <source>
        <dbReference type="Proteomes" id="UP000317429"/>
    </source>
</evidence>
<gene>
    <name evidence="9" type="primary">prkC_15</name>
    <name evidence="9" type="ORF">Pla175_47750</name>
</gene>
<dbReference type="KEGG" id="pnd:Pla175_47750"/>
<evidence type="ECO:0000256" key="5">
    <source>
        <dbReference type="PROSITE-ProRule" id="PRU10141"/>
    </source>
</evidence>
<keyword evidence="7" id="KW-0472">Membrane</keyword>